<proteinExistence type="inferred from homology"/>
<name>A0A9X3D6K0_9ACTN</name>
<dbReference type="Pfam" id="PF02576">
    <property type="entry name" value="RimP_N"/>
    <property type="match status" value="1"/>
</dbReference>
<dbReference type="Proteomes" id="UP001143347">
    <property type="component" value="Unassembled WGS sequence"/>
</dbReference>
<comment type="subcellular location">
    <subcellularLocation>
        <location evidence="3">Cytoplasm</location>
    </subcellularLocation>
</comment>
<dbReference type="Gene3D" id="3.30.300.70">
    <property type="entry name" value="RimP-like superfamily, N-terminal"/>
    <property type="match status" value="1"/>
</dbReference>
<keyword evidence="2 3" id="KW-0690">Ribosome biogenesis</keyword>
<evidence type="ECO:0000259" key="4">
    <source>
        <dbReference type="Pfam" id="PF02576"/>
    </source>
</evidence>
<comment type="function">
    <text evidence="3">Required for maturation of 30S ribosomal subunits.</text>
</comment>
<feature type="domain" description="Ribosome maturation factor RimP N-terminal" evidence="4">
    <location>
        <begin position="11"/>
        <end position="84"/>
    </location>
</feature>
<dbReference type="InterPro" id="IPR028989">
    <property type="entry name" value="RimP_N"/>
</dbReference>
<dbReference type="GO" id="GO:0006412">
    <property type="term" value="P:translation"/>
    <property type="evidence" value="ECO:0007669"/>
    <property type="project" value="TreeGrafter"/>
</dbReference>
<evidence type="ECO:0000256" key="2">
    <source>
        <dbReference type="ARBA" id="ARBA00022517"/>
    </source>
</evidence>
<dbReference type="EMBL" id="JAPKFM010000022">
    <property type="protein sequence ID" value="MCX2966024.1"/>
    <property type="molecule type" value="Genomic_DNA"/>
</dbReference>
<dbReference type="InterPro" id="IPR003728">
    <property type="entry name" value="Ribosome_maturation_RimP"/>
</dbReference>
<dbReference type="NCBIfam" id="NF000930">
    <property type="entry name" value="PRK00092.2-2"/>
    <property type="match status" value="1"/>
</dbReference>
<dbReference type="InterPro" id="IPR028998">
    <property type="entry name" value="RimP_C"/>
</dbReference>
<dbReference type="RefSeq" id="WP_266062996.1">
    <property type="nucleotide sequence ID" value="NZ_JAPKFM010000022.1"/>
</dbReference>
<evidence type="ECO:0000313" key="7">
    <source>
        <dbReference type="Proteomes" id="UP001143347"/>
    </source>
</evidence>
<comment type="caution">
    <text evidence="6">The sequence shown here is derived from an EMBL/GenBank/DDBJ whole genome shotgun (WGS) entry which is preliminary data.</text>
</comment>
<dbReference type="GO" id="GO:0005829">
    <property type="term" value="C:cytosol"/>
    <property type="evidence" value="ECO:0007669"/>
    <property type="project" value="TreeGrafter"/>
</dbReference>
<dbReference type="HAMAP" id="MF_01077">
    <property type="entry name" value="RimP"/>
    <property type="match status" value="1"/>
</dbReference>
<gene>
    <name evidence="3 6" type="primary">rimP</name>
    <name evidence="6" type="ORF">OSB52_18225</name>
</gene>
<evidence type="ECO:0000256" key="3">
    <source>
        <dbReference type="HAMAP-Rule" id="MF_01077"/>
    </source>
</evidence>
<organism evidence="6 7">
    <name type="scientific">Gordonia aquimaris</name>
    <dbReference type="NCBI Taxonomy" id="2984863"/>
    <lineage>
        <taxon>Bacteria</taxon>
        <taxon>Bacillati</taxon>
        <taxon>Actinomycetota</taxon>
        <taxon>Actinomycetes</taxon>
        <taxon>Mycobacteriales</taxon>
        <taxon>Gordoniaceae</taxon>
        <taxon>Gordonia</taxon>
    </lineage>
</organism>
<keyword evidence="1 3" id="KW-0963">Cytoplasm</keyword>
<feature type="domain" description="Ribosome maturation factor RimP C-terminal" evidence="5">
    <location>
        <begin position="87"/>
        <end position="156"/>
    </location>
</feature>
<evidence type="ECO:0000256" key="1">
    <source>
        <dbReference type="ARBA" id="ARBA00022490"/>
    </source>
</evidence>
<sequence>MPLTAEQVHRLVESVVTAEGFDLEDVHVTGSTGRTDVSIVVDRDGGGELDVLADLSRQISDVLDAAPETADAAYVLEVTSPGVDRPLTLRRHWRRATGRKVSVDYVDAAGAPAHLDGRVGSVDEDAVEIVVNNRGRLSAMRVMLESVTNAVVGVDFSRPSSAELELCGLEADEIARRRQAP</sequence>
<comment type="similarity">
    <text evidence="3">Belongs to the RimP family.</text>
</comment>
<reference evidence="6" key="1">
    <citation type="submission" date="2022-10" db="EMBL/GenBank/DDBJ databases">
        <title>WGS of marine actinomycetes from Thailand.</title>
        <authorList>
            <person name="Thawai C."/>
        </authorList>
    </citation>
    <scope>NUCLEOTIDE SEQUENCE</scope>
    <source>
        <strain evidence="6">SW21</strain>
    </source>
</reference>
<keyword evidence="7" id="KW-1185">Reference proteome</keyword>
<dbReference type="PANTHER" id="PTHR33867">
    <property type="entry name" value="RIBOSOME MATURATION FACTOR RIMP"/>
    <property type="match status" value="1"/>
</dbReference>
<evidence type="ECO:0000313" key="6">
    <source>
        <dbReference type="EMBL" id="MCX2966024.1"/>
    </source>
</evidence>
<dbReference type="Pfam" id="PF17384">
    <property type="entry name" value="DUF150_C"/>
    <property type="match status" value="1"/>
</dbReference>
<protein>
    <recommendedName>
        <fullName evidence="3">Ribosome maturation factor RimP</fullName>
    </recommendedName>
</protein>
<evidence type="ECO:0000259" key="5">
    <source>
        <dbReference type="Pfam" id="PF17384"/>
    </source>
</evidence>
<dbReference type="SUPFAM" id="SSF75420">
    <property type="entry name" value="YhbC-like, N-terminal domain"/>
    <property type="match status" value="1"/>
</dbReference>
<dbReference type="InterPro" id="IPR035956">
    <property type="entry name" value="RimP_N_sf"/>
</dbReference>
<accession>A0A9X3D6K0</accession>
<dbReference type="AlphaFoldDB" id="A0A9X3D6K0"/>
<dbReference type="GO" id="GO:0000028">
    <property type="term" value="P:ribosomal small subunit assembly"/>
    <property type="evidence" value="ECO:0007669"/>
    <property type="project" value="TreeGrafter"/>
</dbReference>
<dbReference type="PANTHER" id="PTHR33867:SF1">
    <property type="entry name" value="RIBOSOME MATURATION FACTOR RIMP"/>
    <property type="match status" value="1"/>
</dbReference>